<dbReference type="Proteomes" id="UP000886043">
    <property type="component" value="Unassembled WGS sequence"/>
</dbReference>
<dbReference type="Pfam" id="PF20068">
    <property type="entry name" value="Amphi-Trp"/>
    <property type="match status" value="1"/>
</dbReference>
<protein>
    <submittedName>
        <fullName evidence="2">Amphi-Trp domain-containing protein</fullName>
    </submittedName>
</protein>
<dbReference type="EMBL" id="DRMH01000050">
    <property type="protein sequence ID" value="HFC97634.1"/>
    <property type="molecule type" value="Genomic_DNA"/>
</dbReference>
<organism evidence="2">
    <name type="scientific">Thermosulfurimonas dismutans</name>
    <dbReference type="NCBI Taxonomy" id="999894"/>
    <lineage>
        <taxon>Bacteria</taxon>
        <taxon>Pseudomonadati</taxon>
        <taxon>Thermodesulfobacteriota</taxon>
        <taxon>Thermodesulfobacteria</taxon>
        <taxon>Thermodesulfobacteriales</taxon>
        <taxon>Thermodesulfobacteriaceae</taxon>
        <taxon>Thermosulfurimonas</taxon>
    </lineage>
</organism>
<dbReference type="AlphaFoldDB" id="A0A7C3CRW3"/>
<comment type="caution">
    <text evidence="2">The sequence shown here is derived from an EMBL/GenBank/DDBJ whole genome shotgun (WGS) entry which is preliminary data.</text>
</comment>
<evidence type="ECO:0000313" key="2">
    <source>
        <dbReference type="EMBL" id="HFC97634.1"/>
    </source>
</evidence>
<dbReference type="InterPro" id="IPR027598">
    <property type="entry name" value="Amphi-Trp_dom"/>
</dbReference>
<sequence>MAEKEVLFKSEESKTRGEIAAFLRQIADRVENGVVSLTQGEREVVLNLPENLILEIKAERKVKPEKSKHSLEIEIEWRGETA</sequence>
<accession>A0A7C3CRW3</accession>
<feature type="domain" description="Amphi-Trp" evidence="1">
    <location>
        <begin position="1"/>
        <end position="79"/>
    </location>
</feature>
<name>A0A7C3CRW3_9BACT</name>
<evidence type="ECO:0000259" key="1">
    <source>
        <dbReference type="Pfam" id="PF20068"/>
    </source>
</evidence>
<proteinExistence type="predicted"/>
<dbReference type="NCBIfam" id="TIGR04354">
    <property type="entry name" value="amphi-Trp"/>
    <property type="match status" value="1"/>
</dbReference>
<gene>
    <name evidence="2" type="ORF">ENJ40_04125</name>
</gene>
<reference evidence="2" key="1">
    <citation type="journal article" date="2020" name="mSystems">
        <title>Genome- and Community-Level Interaction Insights into Carbon Utilization and Element Cycling Functions of Hydrothermarchaeota in Hydrothermal Sediment.</title>
        <authorList>
            <person name="Zhou Z."/>
            <person name="Liu Y."/>
            <person name="Xu W."/>
            <person name="Pan J."/>
            <person name="Luo Z.H."/>
            <person name="Li M."/>
        </authorList>
    </citation>
    <scope>NUCLEOTIDE SEQUENCE [LARGE SCALE GENOMIC DNA]</scope>
    <source>
        <strain evidence="2">HyVt-483</strain>
    </source>
</reference>